<reference evidence="1 2" key="1">
    <citation type="journal article" date="2019" name="Nat. Ecol. Evol.">
        <title>Megaphylogeny resolves global patterns of mushroom evolution.</title>
        <authorList>
            <person name="Varga T."/>
            <person name="Krizsan K."/>
            <person name="Foldi C."/>
            <person name="Dima B."/>
            <person name="Sanchez-Garcia M."/>
            <person name="Sanchez-Ramirez S."/>
            <person name="Szollosi G.J."/>
            <person name="Szarkandi J.G."/>
            <person name="Papp V."/>
            <person name="Albert L."/>
            <person name="Andreopoulos W."/>
            <person name="Angelini C."/>
            <person name="Antonin V."/>
            <person name="Barry K.W."/>
            <person name="Bougher N.L."/>
            <person name="Buchanan P."/>
            <person name="Buyck B."/>
            <person name="Bense V."/>
            <person name="Catcheside P."/>
            <person name="Chovatia M."/>
            <person name="Cooper J."/>
            <person name="Damon W."/>
            <person name="Desjardin D."/>
            <person name="Finy P."/>
            <person name="Geml J."/>
            <person name="Haridas S."/>
            <person name="Hughes K."/>
            <person name="Justo A."/>
            <person name="Karasinski D."/>
            <person name="Kautmanova I."/>
            <person name="Kiss B."/>
            <person name="Kocsube S."/>
            <person name="Kotiranta H."/>
            <person name="LaButti K.M."/>
            <person name="Lechner B.E."/>
            <person name="Liimatainen K."/>
            <person name="Lipzen A."/>
            <person name="Lukacs Z."/>
            <person name="Mihaltcheva S."/>
            <person name="Morgado L.N."/>
            <person name="Niskanen T."/>
            <person name="Noordeloos M.E."/>
            <person name="Ohm R.A."/>
            <person name="Ortiz-Santana B."/>
            <person name="Ovrebo C."/>
            <person name="Racz N."/>
            <person name="Riley R."/>
            <person name="Savchenko A."/>
            <person name="Shiryaev A."/>
            <person name="Soop K."/>
            <person name="Spirin V."/>
            <person name="Szebenyi C."/>
            <person name="Tomsovsky M."/>
            <person name="Tulloss R.E."/>
            <person name="Uehling J."/>
            <person name="Grigoriev I.V."/>
            <person name="Vagvolgyi C."/>
            <person name="Papp T."/>
            <person name="Martin F.M."/>
            <person name="Miettinen O."/>
            <person name="Hibbett D.S."/>
            <person name="Nagy L.G."/>
        </authorList>
    </citation>
    <scope>NUCLEOTIDE SEQUENCE [LARGE SCALE GENOMIC DNA]</scope>
    <source>
        <strain evidence="1 2">NL-1719</strain>
    </source>
</reference>
<evidence type="ECO:0000313" key="1">
    <source>
        <dbReference type="EMBL" id="TFK68384.1"/>
    </source>
</evidence>
<name>A0ACD3AST1_9AGAR</name>
<sequence length="587" mass="66856">MSFISHPFTPNDTPASARQRIDEEILRLEARINTLKTTRNTFSPISRLHPELVQTIFVLASRLRHRDWDSPTVGKVSLKLSWVCHSWRELAHQTSALWSCIDFLNPIWVEIALSRTRGRQLDFELLRPSKSHTRARDDRVLSDCLEVISICRENFYRLRTLLVEDHVDGSEVDTPWSSLWAAPSLAPLLVELTVRNVPFPVDVSQGSFPSLKKLALSSCQFNWHSLPIQAGLTSLTIWSPESKISAESLVQKLQIIGPDVETLSLIDVLLPTTDVTFDSHNHSSSTSEDRQQRLVLPKLKSLSMNEMDVPPATRLLHKLSLPPHKYLDEVRVELSAENLQEQFDAARALVSCLHSDETWPIESVNVYLQEAYMVITMTEEWLTPAIGSLHKDHRGADRSIKQTPISLDLRTFDDISCILPVFDILPPLLMKTLTLEGFNNWGDVISVLTDRLDANGTIEQLNIETYLVTEFTDAIHRQNQRIQDILGHDDNLEVRKEGLDDETKSQCRGVLGLPRLNTLTYYGDEEEEYLGEARHFEVLHTWLMWRQVMGLGLKRLALPPQAYLKALDVNITDCTESIKITDPLYSP</sequence>
<protein>
    <submittedName>
        <fullName evidence="1">Uncharacterized protein</fullName>
    </submittedName>
</protein>
<proteinExistence type="predicted"/>
<gene>
    <name evidence="1" type="ORF">BDN72DRAFT_898172</name>
</gene>
<keyword evidence="2" id="KW-1185">Reference proteome</keyword>
<dbReference type="Proteomes" id="UP000308600">
    <property type="component" value="Unassembled WGS sequence"/>
</dbReference>
<evidence type="ECO:0000313" key="2">
    <source>
        <dbReference type="Proteomes" id="UP000308600"/>
    </source>
</evidence>
<accession>A0ACD3AST1</accession>
<dbReference type="EMBL" id="ML208353">
    <property type="protein sequence ID" value="TFK68384.1"/>
    <property type="molecule type" value="Genomic_DNA"/>
</dbReference>
<organism evidence="1 2">
    <name type="scientific">Pluteus cervinus</name>
    <dbReference type="NCBI Taxonomy" id="181527"/>
    <lineage>
        <taxon>Eukaryota</taxon>
        <taxon>Fungi</taxon>
        <taxon>Dikarya</taxon>
        <taxon>Basidiomycota</taxon>
        <taxon>Agaricomycotina</taxon>
        <taxon>Agaricomycetes</taxon>
        <taxon>Agaricomycetidae</taxon>
        <taxon>Agaricales</taxon>
        <taxon>Pluteineae</taxon>
        <taxon>Pluteaceae</taxon>
        <taxon>Pluteus</taxon>
    </lineage>
</organism>